<dbReference type="Gene3D" id="2.130.10.130">
    <property type="entry name" value="Integrin alpha, N-terminal"/>
    <property type="match status" value="1"/>
</dbReference>
<sequence>MIRFIETTNSAGIQFVNGISFGASWGDVNQDTLPDLWVSHHFDPISLYLNQGDGTFTDIASEVFQDNLKPSTDTHGAAWADFDNDGDSDLVQFVGAGEGVGSEANFLFVNSLVESGIEGETEGLLSDQAQEQGVDYPLSRSRTPLWFNIDNDSKLDLITINIK</sequence>
<dbReference type="Proteomes" id="UP001301728">
    <property type="component" value="Unassembled WGS sequence"/>
</dbReference>
<gene>
    <name evidence="2" type="ORF">VB854_06385</name>
</gene>
<keyword evidence="3" id="KW-1185">Reference proteome</keyword>
<dbReference type="InterPro" id="IPR013517">
    <property type="entry name" value="FG-GAP"/>
</dbReference>
<dbReference type="EMBL" id="JAYGHT010000012">
    <property type="protein sequence ID" value="MEA5518574.1"/>
    <property type="molecule type" value="Genomic_DNA"/>
</dbReference>
<keyword evidence="1" id="KW-0732">Signal</keyword>
<name>A0ABU5TUJ2_9CYAN</name>
<reference evidence="2 3" key="1">
    <citation type="submission" date="2023-12" db="EMBL/GenBank/DDBJ databases">
        <title>Baltic Sea Cyanobacteria.</title>
        <authorList>
            <person name="Delbaje E."/>
            <person name="Fewer D.P."/>
            <person name="Shishido T.K."/>
        </authorList>
    </citation>
    <scope>NUCLEOTIDE SEQUENCE [LARGE SCALE GENOMIC DNA]</scope>
    <source>
        <strain evidence="2 3">CCNP 1315</strain>
    </source>
</reference>
<evidence type="ECO:0000256" key="1">
    <source>
        <dbReference type="ARBA" id="ARBA00022729"/>
    </source>
</evidence>
<evidence type="ECO:0000313" key="2">
    <source>
        <dbReference type="EMBL" id="MEA5518574.1"/>
    </source>
</evidence>
<organism evidence="2 3">
    <name type="scientific">Limnoraphis robusta CCNP1315</name>
    <dbReference type="NCBI Taxonomy" id="3110306"/>
    <lineage>
        <taxon>Bacteria</taxon>
        <taxon>Bacillati</taxon>
        <taxon>Cyanobacteriota</taxon>
        <taxon>Cyanophyceae</taxon>
        <taxon>Oscillatoriophycideae</taxon>
        <taxon>Oscillatoriales</taxon>
        <taxon>Sirenicapillariaceae</taxon>
        <taxon>Limnoraphis</taxon>
    </lineage>
</organism>
<comment type="caution">
    <text evidence="2">The sequence shown here is derived from an EMBL/GenBank/DDBJ whole genome shotgun (WGS) entry which is preliminary data.</text>
</comment>
<dbReference type="SUPFAM" id="SSF69318">
    <property type="entry name" value="Integrin alpha N-terminal domain"/>
    <property type="match status" value="1"/>
</dbReference>
<protein>
    <submittedName>
        <fullName evidence="2">VCBS repeat-containing protein</fullName>
    </submittedName>
</protein>
<proteinExistence type="predicted"/>
<dbReference type="RefSeq" id="WP_323222480.1">
    <property type="nucleotide sequence ID" value="NZ_JAYGHT010000012.1"/>
</dbReference>
<dbReference type="InterPro" id="IPR028994">
    <property type="entry name" value="Integrin_alpha_N"/>
</dbReference>
<accession>A0ABU5TUJ2</accession>
<dbReference type="Pfam" id="PF13517">
    <property type="entry name" value="FG-GAP_3"/>
    <property type="match status" value="1"/>
</dbReference>
<evidence type="ECO:0000313" key="3">
    <source>
        <dbReference type="Proteomes" id="UP001301728"/>
    </source>
</evidence>